<keyword evidence="1" id="KW-0472">Membrane</keyword>
<dbReference type="RefSeq" id="WP_145617692.1">
    <property type="nucleotide sequence ID" value="NZ_VITO01000008.1"/>
</dbReference>
<organism evidence="2 3">
    <name type="scientific">Nitrospirillum amazonense</name>
    <dbReference type="NCBI Taxonomy" id="28077"/>
    <lineage>
        <taxon>Bacteria</taxon>
        <taxon>Pseudomonadati</taxon>
        <taxon>Pseudomonadota</taxon>
        <taxon>Alphaproteobacteria</taxon>
        <taxon>Rhodospirillales</taxon>
        <taxon>Azospirillaceae</taxon>
        <taxon>Nitrospirillum</taxon>
    </lineage>
</organism>
<dbReference type="EMBL" id="VITO01000008">
    <property type="protein sequence ID" value="TWB26452.1"/>
    <property type="molecule type" value="Genomic_DNA"/>
</dbReference>
<sequence>MKSGHIVQLVLLAVAVGLVILLVLVGHLSIWLAVPMALAVLAVNGWLLAWEGDLPGGFNNPQPPKVRMPRQRWPWSR</sequence>
<accession>A0A560FXX7</accession>
<gene>
    <name evidence="2" type="ORF">FBZ88_108217</name>
</gene>
<evidence type="ECO:0000313" key="3">
    <source>
        <dbReference type="Proteomes" id="UP000316545"/>
    </source>
</evidence>
<evidence type="ECO:0000256" key="1">
    <source>
        <dbReference type="SAM" id="Phobius"/>
    </source>
</evidence>
<reference evidence="2 3" key="1">
    <citation type="submission" date="2019-06" db="EMBL/GenBank/DDBJ databases">
        <title>Genomic Encyclopedia of Type Strains, Phase IV (KMG-V): Genome sequencing to study the core and pangenomes of soil and plant-associated prokaryotes.</title>
        <authorList>
            <person name="Whitman W."/>
        </authorList>
    </citation>
    <scope>NUCLEOTIDE SEQUENCE [LARGE SCALE GENOMIC DNA]</scope>
    <source>
        <strain evidence="2 3">BR 11865</strain>
    </source>
</reference>
<comment type="caution">
    <text evidence="2">The sequence shown here is derived from an EMBL/GenBank/DDBJ whole genome shotgun (WGS) entry which is preliminary data.</text>
</comment>
<evidence type="ECO:0000313" key="2">
    <source>
        <dbReference type="EMBL" id="TWB26452.1"/>
    </source>
</evidence>
<proteinExistence type="predicted"/>
<dbReference type="AlphaFoldDB" id="A0A560FXX7"/>
<name>A0A560FXX7_9PROT</name>
<protein>
    <submittedName>
        <fullName evidence="2">Uncharacterized protein</fullName>
    </submittedName>
</protein>
<feature type="transmembrane region" description="Helical" evidence="1">
    <location>
        <begin position="6"/>
        <end position="25"/>
    </location>
</feature>
<dbReference type="Proteomes" id="UP000316545">
    <property type="component" value="Unassembled WGS sequence"/>
</dbReference>
<keyword evidence="3" id="KW-1185">Reference proteome</keyword>
<feature type="transmembrane region" description="Helical" evidence="1">
    <location>
        <begin position="30"/>
        <end position="49"/>
    </location>
</feature>
<keyword evidence="1" id="KW-1133">Transmembrane helix</keyword>
<keyword evidence="1" id="KW-0812">Transmembrane</keyword>